<sequence length="352" mass="37771">MTSVALQGLAKSFPGATALAGIDLTIAPGELVTLLGPSGCGKSTMLRLIAGLDERDQGAILFDGHDISGLEVSERNVGLVFQRYALFPHMTVRRNIAFGLRVRGTPDTEVNSRVNEALDTVQLGELGERFPHQLSGGQMQRVALARTLITRPRLLMLDEPFAALDADLRRQMRSFVRDLQQRLGLTTIFVTHDQAEAMEISDRIAVMQAGRILQVDQPETIYHRPVSAVVARMTGEANLVPGSVVGLGDALGVELGFGPVPLRQNGFTPGTKVLSLIRPEAIAITPVDPGDGHGAIQSSAFMGQSIRYSITAGPNTFLVDAVSTRRLVDGQSVLMRVDPAHVSVFPPANNQA</sequence>
<dbReference type="PANTHER" id="PTHR42781:SF4">
    <property type="entry name" value="SPERMIDINE_PUTRESCINE IMPORT ATP-BINDING PROTEIN POTA"/>
    <property type="match status" value="1"/>
</dbReference>
<dbReference type="PANTHER" id="PTHR42781">
    <property type="entry name" value="SPERMIDINE/PUTRESCINE IMPORT ATP-BINDING PROTEIN POTA"/>
    <property type="match status" value="1"/>
</dbReference>
<name>A0A7X3K225_9HYPH</name>
<dbReference type="Pfam" id="PF00005">
    <property type="entry name" value="ABC_tran"/>
    <property type="match status" value="1"/>
</dbReference>
<dbReference type="GO" id="GO:0022857">
    <property type="term" value="F:transmembrane transporter activity"/>
    <property type="evidence" value="ECO:0007669"/>
    <property type="project" value="InterPro"/>
</dbReference>
<dbReference type="InterPro" id="IPR003439">
    <property type="entry name" value="ABC_transporter-like_ATP-bd"/>
</dbReference>
<dbReference type="Gene3D" id="2.40.50.100">
    <property type="match status" value="1"/>
</dbReference>
<dbReference type="GO" id="GO:0015697">
    <property type="term" value="P:quaternary ammonium group transport"/>
    <property type="evidence" value="ECO:0007669"/>
    <property type="project" value="UniProtKB-ARBA"/>
</dbReference>
<gene>
    <name evidence="6" type="ORF">GO014_00050</name>
</gene>
<dbReference type="SUPFAM" id="SSF52540">
    <property type="entry name" value="P-loop containing nucleoside triphosphate hydrolases"/>
    <property type="match status" value="1"/>
</dbReference>
<dbReference type="GO" id="GO:0043190">
    <property type="term" value="C:ATP-binding cassette (ABC) transporter complex"/>
    <property type="evidence" value="ECO:0007669"/>
    <property type="project" value="InterPro"/>
</dbReference>
<evidence type="ECO:0000256" key="4">
    <source>
        <dbReference type="ARBA" id="ARBA00022840"/>
    </source>
</evidence>
<dbReference type="InterPro" id="IPR027417">
    <property type="entry name" value="P-loop_NTPase"/>
</dbReference>
<dbReference type="InterPro" id="IPR008995">
    <property type="entry name" value="Mo/tungstate-bd_C_term_dom"/>
</dbReference>
<protein>
    <submittedName>
        <fullName evidence="6">ATP-binding cassette domain-containing protein</fullName>
    </submittedName>
</protein>
<keyword evidence="7" id="KW-1185">Reference proteome</keyword>
<dbReference type="AlphaFoldDB" id="A0A7X3K225"/>
<proteinExistence type="inferred from homology"/>
<evidence type="ECO:0000256" key="2">
    <source>
        <dbReference type="ARBA" id="ARBA00022448"/>
    </source>
</evidence>
<dbReference type="GO" id="GO:0005524">
    <property type="term" value="F:ATP binding"/>
    <property type="evidence" value="ECO:0007669"/>
    <property type="project" value="UniProtKB-KW"/>
</dbReference>
<organism evidence="6 7">
    <name type="scientific">Devosia marina</name>
    <dbReference type="NCBI Taxonomy" id="2683198"/>
    <lineage>
        <taxon>Bacteria</taxon>
        <taxon>Pseudomonadati</taxon>
        <taxon>Pseudomonadota</taxon>
        <taxon>Alphaproteobacteria</taxon>
        <taxon>Hyphomicrobiales</taxon>
        <taxon>Devosiaceae</taxon>
        <taxon>Devosia</taxon>
    </lineage>
</organism>
<evidence type="ECO:0000313" key="6">
    <source>
        <dbReference type="EMBL" id="MVS97418.1"/>
    </source>
</evidence>
<dbReference type="SMART" id="SM00382">
    <property type="entry name" value="AAA"/>
    <property type="match status" value="1"/>
</dbReference>
<comment type="caution">
    <text evidence="6">The sequence shown here is derived from an EMBL/GenBank/DDBJ whole genome shotgun (WGS) entry which is preliminary data.</text>
</comment>
<dbReference type="FunFam" id="3.40.50.300:FF:000425">
    <property type="entry name" value="Probable ABC transporter, ATP-binding subunit"/>
    <property type="match status" value="1"/>
</dbReference>
<evidence type="ECO:0000259" key="5">
    <source>
        <dbReference type="PROSITE" id="PS50893"/>
    </source>
</evidence>
<dbReference type="InterPro" id="IPR050093">
    <property type="entry name" value="ABC_SmlMolc_Importer"/>
</dbReference>
<keyword evidence="3" id="KW-0547">Nucleotide-binding</keyword>
<dbReference type="InterPro" id="IPR003593">
    <property type="entry name" value="AAA+_ATPase"/>
</dbReference>
<dbReference type="Proteomes" id="UP000438106">
    <property type="component" value="Unassembled WGS sequence"/>
</dbReference>
<dbReference type="Pfam" id="PF08402">
    <property type="entry name" value="TOBE_2"/>
    <property type="match status" value="1"/>
</dbReference>
<dbReference type="Gene3D" id="3.40.50.300">
    <property type="entry name" value="P-loop containing nucleotide triphosphate hydrolases"/>
    <property type="match status" value="1"/>
</dbReference>
<dbReference type="InterPro" id="IPR013611">
    <property type="entry name" value="Transp-assoc_OB_typ2"/>
</dbReference>
<dbReference type="PROSITE" id="PS50893">
    <property type="entry name" value="ABC_TRANSPORTER_2"/>
    <property type="match status" value="1"/>
</dbReference>
<comment type="similarity">
    <text evidence="1">Belongs to the ABC transporter superfamily.</text>
</comment>
<evidence type="ECO:0000256" key="3">
    <source>
        <dbReference type="ARBA" id="ARBA00022741"/>
    </source>
</evidence>
<dbReference type="PROSITE" id="PS00211">
    <property type="entry name" value="ABC_TRANSPORTER_1"/>
    <property type="match status" value="1"/>
</dbReference>
<accession>A0A7X3K225</accession>
<evidence type="ECO:0000256" key="1">
    <source>
        <dbReference type="ARBA" id="ARBA00005417"/>
    </source>
</evidence>
<dbReference type="SUPFAM" id="SSF50331">
    <property type="entry name" value="MOP-like"/>
    <property type="match status" value="1"/>
</dbReference>
<evidence type="ECO:0000313" key="7">
    <source>
        <dbReference type="Proteomes" id="UP000438106"/>
    </source>
</evidence>
<dbReference type="EMBL" id="WQRF01000001">
    <property type="protein sequence ID" value="MVS97418.1"/>
    <property type="molecule type" value="Genomic_DNA"/>
</dbReference>
<reference evidence="6 7" key="1">
    <citation type="submission" date="2019-12" db="EMBL/GenBank/DDBJ databases">
        <title>Devosia maris sp. nov., isolated from the deep seawater.</title>
        <authorList>
            <person name="Liu Y."/>
        </authorList>
    </citation>
    <scope>NUCLEOTIDE SEQUENCE [LARGE SCALE GENOMIC DNA]</scope>
    <source>
        <strain evidence="6 7">L53-10-65</strain>
    </source>
</reference>
<dbReference type="GO" id="GO:0016887">
    <property type="term" value="F:ATP hydrolysis activity"/>
    <property type="evidence" value="ECO:0007669"/>
    <property type="project" value="InterPro"/>
</dbReference>
<keyword evidence="4 6" id="KW-0067">ATP-binding</keyword>
<feature type="domain" description="ABC transporter" evidence="5">
    <location>
        <begin position="4"/>
        <end position="234"/>
    </location>
</feature>
<dbReference type="InterPro" id="IPR017871">
    <property type="entry name" value="ABC_transporter-like_CS"/>
</dbReference>
<dbReference type="RefSeq" id="WP_157288625.1">
    <property type="nucleotide sequence ID" value="NZ_WQRF01000001.1"/>
</dbReference>
<keyword evidence="2" id="KW-0813">Transport</keyword>